<evidence type="ECO:0000313" key="4">
    <source>
        <dbReference type="Proteomes" id="UP000704712"/>
    </source>
</evidence>
<feature type="region of interest" description="Disordered" evidence="1">
    <location>
        <begin position="278"/>
        <end position="298"/>
    </location>
</feature>
<reference evidence="3" key="1">
    <citation type="submission" date="2020-03" db="EMBL/GenBank/DDBJ databases">
        <title>Hybrid Assembly of Korean Phytophthora infestans isolates.</title>
        <authorList>
            <person name="Prokchorchik M."/>
            <person name="Lee Y."/>
            <person name="Seo J."/>
            <person name="Cho J.-H."/>
            <person name="Park Y.-E."/>
            <person name="Jang D.-C."/>
            <person name="Im J.-S."/>
            <person name="Choi J.-G."/>
            <person name="Park H.-J."/>
            <person name="Lee G.-B."/>
            <person name="Lee Y.-G."/>
            <person name="Hong S.-Y."/>
            <person name="Cho K."/>
            <person name="Sohn K.H."/>
        </authorList>
    </citation>
    <scope>NUCLEOTIDE SEQUENCE</scope>
    <source>
        <strain evidence="3">KR_2_A2</strain>
    </source>
</reference>
<evidence type="ECO:0000256" key="1">
    <source>
        <dbReference type="SAM" id="MobiDB-lite"/>
    </source>
</evidence>
<feature type="compositionally biased region" description="Basic residues" evidence="1">
    <location>
        <begin position="289"/>
        <end position="298"/>
    </location>
</feature>
<protein>
    <recommendedName>
        <fullName evidence="2">Retroviral polymerase SH3-like domain-containing protein</fullName>
    </recommendedName>
</protein>
<sequence length="298" mass="32892">MDAKAREAIFVGYNREKRGYRLLDSKTRKAFYSHTAVFYEDKAGRIPAVETSTLMTPTTMSSVSIQQYLELDDATMKSIPAMLDEMDESDPEDIELNPEINNTNQNLAGGAVDEGNARTGGAVGGRATGKRKRNDVEGGNSHQKRVRFEKEQQSVEAMAVRGTEQQQAAANHLRGECVAADIPACGEKHSKKKNRRMRGRCAAPTVAESGQHASSDVAESEQHESRSEMPTKKPTSSLETREMKTANPEMLQRSGDACTERLKTSSCRALREYVAPEGVRTEDYPITRSGRRSSKVCL</sequence>
<dbReference type="InterPro" id="IPR057670">
    <property type="entry name" value="SH3_retrovirus"/>
</dbReference>
<evidence type="ECO:0000313" key="3">
    <source>
        <dbReference type="EMBL" id="KAF4139739.1"/>
    </source>
</evidence>
<feature type="region of interest" description="Disordered" evidence="1">
    <location>
        <begin position="188"/>
        <end position="260"/>
    </location>
</feature>
<comment type="caution">
    <text evidence="3">The sequence shown here is derived from an EMBL/GenBank/DDBJ whole genome shotgun (WGS) entry which is preliminary data.</text>
</comment>
<feature type="compositionally biased region" description="Basic and acidic residues" evidence="1">
    <location>
        <begin position="220"/>
        <end position="231"/>
    </location>
</feature>
<proteinExistence type="predicted"/>
<name>A0A8S9UKY6_PHYIN</name>
<dbReference type="AlphaFoldDB" id="A0A8S9UKY6"/>
<accession>A0A8S9UKY6</accession>
<evidence type="ECO:0000259" key="2">
    <source>
        <dbReference type="Pfam" id="PF25597"/>
    </source>
</evidence>
<dbReference type="Pfam" id="PF25597">
    <property type="entry name" value="SH3_retrovirus"/>
    <property type="match status" value="1"/>
</dbReference>
<dbReference type="EMBL" id="JAACNO010001551">
    <property type="protein sequence ID" value="KAF4139739.1"/>
    <property type="molecule type" value="Genomic_DNA"/>
</dbReference>
<dbReference type="Proteomes" id="UP000704712">
    <property type="component" value="Unassembled WGS sequence"/>
</dbReference>
<feature type="compositionally biased region" description="Basic residues" evidence="1">
    <location>
        <begin position="189"/>
        <end position="199"/>
    </location>
</feature>
<feature type="domain" description="Retroviral polymerase SH3-like" evidence="2">
    <location>
        <begin position="1"/>
        <end position="43"/>
    </location>
</feature>
<gene>
    <name evidence="3" type="ORF">GN958_ATG11224</name>
</gene>
<feature type="region of interest" description="Disordered" evidence="1">
    <location>
        <begin position="109"/>
        <end position="152"/>
    </location>
</feature>
<organism evidence="3 4">
    <name type="scientific">Phytophthora infestans</name>
    <name type="common">Potato late blight agent</name>
    <name type="synonym">Botrytis infestans</name>
    <dbReference type="NCBI Taxonomy" id="4787"/>
    <lineage>
        <taxon>Eukaryota</taxon>
        <taxon>Sar</taxon>
        <taxon>Stramenopiles</taxon>
        <taxon>Oomycota</taxon>
        <taxon>Peronosporomycetes</taxon>
        <taxon>Peronosporales</taxon>
        <taxon>Peronosporaceae</taxon>
        <taxon>Phytophthora</taxon>
    </lineage>
</organism>